<name>A0AAV2YT96_9STRA</name>
<evidence type="ECO:0000313" key="2">
    <source>
        <dbReference type="EMBL" id="DAZ97225.1"/>
    </source>
</evidence>
<comment type="caution">
    <text evidence="2">The sequence shown here is derived from an EMBL/GenBank/DDBJ whole genome shotgun (WGS) entry which is preliminary data.</text>
</comment>
<feature type="region of interest" description="Disordered" evidence="1">
    <location>
        <begin position="68"/>
        <end position="87"/>
    </location>
</feature>
<dbReference type="AlphaFoldDB" id="A0AAV2YT96"/>
<gene>
    <name evidence="2" type="ORF">N0F65_010387</name>
</gene>
<keyword evidence="3" id="KW-1185">Reference proteome</keyword>
<dbReference type="EMBL" id="DAKRPA010000142">
    <property type="protein sequence ID" value="DAZ97225.1"/>
    <property type="molecule type" value="Genomic_DNA"/>
</dbReference>
<sequence>MGLIVAADVLILGACWHPQDVLDRFEQVEKKLAASEKKSEGAVSGVELREYQLKMLARLRHIRDTMEKEGSSLDQLRQERDEARKERDALQVQVNKLNYRVEHLKRHVVVNAESA</sequence>
<reference evidence="2" key="2">
    <citation type="journal article" date="2023" name="Microbiol Resour">
        <title>Decontamination and Annotation of the Draft Genome Sequence of the Oomycete Lagenidium giganteum ARSEF 373.</title>
        <authorList>
            <person name="Morgan W.R."/>
            <person name="Tartar A."/>
        </authorList>
    </citation>
    <scope>NUCLEOTIDE SEQUENCE</scope>
    <source>
        <strain evidence="2">ARSEF 373</strain>
    </source>
</reference>
<evidence type="ECO:0000313" key="3">
    <source>
        <dbReference type="Proteomes" id="UP001146120"/>
    </source>
</evidence>
<evidence type="ECO:0000256" key="1">
    <source>
        <dbReference type="SAM" id="MobiDB-lite"/>
    </source>
</evidence>
<proteinExistence type="predicted"/>
<protein>
    <submittedName>
        <fullName evidence="2">Uncharacterized protein</fullName>
    </submittedName>
</protein>
<organism evidence="2 3">
    <name type="scientific">Lagenidium giganteum</name>
    <dbReference type="NCBI Taxonomy" id="4803"/>
    <lineage>
        <taxon>Eukaryota</taxon>
        <taxon>Sar</taxon>
        <taxon>Stramenopiles</taxon>
        <taxon>Oomycota</taxon>
        <taxon>Peronosporomycetes</taxon>
        <taxon>Pythiales</taxon>
        <taxon>Pythiaceae</taxon>
    </lineage>
</organism>
<dbReference type="Proteomes" id="UP001146120">
    <property type="component" value="Unassembled WGS sequence"/>
</dbReference>
<reference evidence="2" key="1">
    <citation type="submission" date="2022-11" db="EMBL/GenBank/DDBJ databases">
        <authorList>
            <person name="Morgan W.R."/>
            <person name="Tartar A."/>
        </authorList>
    </citation>
    <scope>NUCLEOTIDE SEQUENCE</scope>
    <source>
        <strain evidence="2">ARSEF 373</strain>
    </source>
</reference>
<accession>A0AAV2YT96</accession>